<keyword evidence="6 10" id="KW-0406">Ion transport</keyword>
<dbReference type="GO" id="GO:0045259">
    <property type="term" value="C:proton-transporting ATP synthase complex"/>
    <property type="evidence" value="ECO:0007669"/>
    <property type="project" value="UniProtKB-KW"/>
</dbReference>
<keyword evidence="12" id="KW-1185">Reference proteome</keyword>
<evidence type="ECO:0000256" key="10">
    <source>
        <dbReference type="HAMAP-Rule" id="MF_00815"/>
    </source>
</evidence>
<keyword evidence="4 10" id="KW-0813">Transport</keyword>
<organism evidence="11 12">
    <name type="scientific">Candidatus Endolissoclinum faulkneri L5</name>
    <dbReference type="NCBI Taxonomy" id="1401328"/>
    <lineage>
        <taxon>Bacteria</taxon>
        <taxon>Pseudomonadati</taxon>
        <taxon>Pseudomonadota</taxon>
        <taxon>Alphaproteobacteria</taxon>
        <taxon>Rhodospirillales</taxon>
        <taxon>Rhodospirillaceae</taxon>
        <taxon>Candidatus Endolissoclinum</taxon>
    </lineage>
</organism>
<evidence type="ECO:0000256" key="9">
    <source>
        <dbReference type="ARBA" id="ARBA00023310"/>
    </source>
</evidence>
<dbReference type="RefSeq" id="WP_025300486.1">
    <property type="nucleotide sequence ID" value="NZ_CP006745.1"/>
</dbReference>
<dbReference type="Gene3D" id="1.10.287.80">
    <property type="entry name" value="ATP synthase, gamma subunit, helix hairpin domain"/>
    <property type="match status" value="1"/>
</dbReference>
<keyword evidence="5 10" id="KW-0375">Hydrogen ion transport</keyword>
<comment type="subunit">
    <text evidence="10">F-type ATPases have 2 components, CF(1) - the catalytic core - and CF(0) - the membrane proton channel. CF(1) has five subunits: alpha(3), beta(3), gamma(1), delta(1), epsilon(1). CF(0) has three main subunits: a, b and c.</text>
</comment>
<comment type="similarity">
    <text evidence="3 10">Belongs to the ATPase gamma chain family.</text>
</comment>
<comment type="subcellular location">
    <subcellularLocation>
        <location evidence="10">Cell membrane</location>
        <topology evidence="10">Peripheral membrane protein</topology>
    </subcellularLocation>
    <subcellularLocation>
        <location evidence="2">Membrane</location>
        <topology evidence="2">Peripheral membrane protein</topology>
    </subcellularLocation>
</comment>
<dbReference type="PIRSF" id="PIRSF039089">
    <property type="entry name" value="ATP_synthase_gamma"/>
    <property type="match status" value="1"/>
</dbReference>
<evidence type="ECO:0000256" key="4">
    <source>
        <dbReference type="ARBA" id="ARBA00022448"/>
    </source>
</evidence>
<dbReference type="Pfam" id="PF00231">
    <property type="entry name" value="ATP-synt"/>
    <property type="match status" value="1"/>
</dbReference>
<dbReference type="NCBIfam" id="NF004146">
    <property type="entry name" value="PRK05621.1-4"/>
    <property type="match status" value="1"/>
</dbReference>
<evidence type="ECO:0000313" key="11">
    <source>
        <dbReference type="EMBL" id="AHC73606.1"/>
    </source>
</evidence>
<dbReference type="InterPro" id="IPR000131">
    <property type="entry name" value="ATP_synth_F1_gsu"/>
</dbReference>
<dbReference type="PRINTS" id="PR00126">
    <property type="entry name" value="ATPASEGAMMA"/>
</dbReference>
<dbReference type="PATRIC" id="fig|1401328.3.peg.376"/>
<dbReference type="Gene3D" id="3.40.1380.10">
    <property type="match status" value="1"/>
</dbReference>
<dbReference type="CDD" id="cd12151">
    <property type="entry name" value="F1-ATPase_gamma"/>
    <property type="match status" value="1"/>
</dbReference>
<evidence type="ECO:0000256" key="8">
    <source>
        <dbReference type="ARBA" id="ARBA00023196"/>
    </source>
</evidence>
<evidence type="ECO:0000256" key="2">
    <source>
        <dbReference type="ARBA" id="ARBA00004170"/>
    </source>
</evidence>
<reference evidence="11 12" key="1">
    <citation type="journal article" date="2013" name="PLoS ONE">
        <title>Bacterial endosymbiosis in a chordate host: long-term co-evolution and conservation of secondary metabolism.</title>
        <authorList>
            <person name="Kwan J.C."/>
            <person name="Schmidt E.W."/>
        </authorList>
    </citation>
    <scope>NUCLEOTIDE SEQUENCE [LARGE SCALE GENOMIC DNA]</scope>
    <source>
        <strain evidence="12">faulkneri L5</strain>
    </source>
</reference>
<evidence type="ECO:0000256" key="7">
    <source>
        <dbReference type="ARBA" id="ARBA00023136"/>
    </source>
</evidence>
<dbReference type="Proteomes" id="UP000018700">
    <property type="component" value="Chromosome"/>
</dbReference>
<keyword evidence="7 10" id="KW-0472">Membrane</keyword>
<dbReference type="GO" id="GO:0046933">
    <property type="term" value="F:proton-transporting ATP synthase activity, rotational mechanism"/>
    <property type="evidence" value="ECO:0007669"/>
    <property type="project" value="UniProtKB-UniRule"/>
</dbReference>
<sequence>MPNLKELKVRINSVKSTQKITSAMKLVAAAKLKRAQKSVEAARPYVERMERMIAILGSSLSNNYTSKLLTGTGHEEVHLIVVFTADNGLCGGFNSSITRAVRLKIDELIANGKTVKVVIIGRKGYDHLCRTHGDKIITFNKNLLRPASNFKLAENICQELIKLYEEDNFDVVTLFFNRFHSVITQIVTEQRIIPINLSGYNNQKEINALKAMYKFEIDEESIMSVILPRYLAAQIFNCLLENAASEYGARMTAMDEAASNAKDMLSKLTLKYNRTRQTCITNELIEIISGAEAL</sequence>
<dbReference type="PROSITE" id="PS00153">
    <property type="entry name" value="ATPASE_GAMMA"/>
    <property type="match status" value="1"/>
</dbReference>
<accession>V9TSN3</accession>
<evidence type="ECO:0000256" key="3">
    <source>
        <dbReference type="ARBA" id="ARBA00007681"/>
    </source>
</evidence>
<name>V9TSN3_9PROT</name>
<dbReference type="InterPro" id="IPR035968">
    <property type="entry name" value="ATP_synth_F1_ATPase_gsu"/>
</dbReference>
<dbReference type="KEGG" id="efk:P856_385"/>
<evidence type="ECO:0000256" key="5">
    <source>
        <dbReference type="ARBA" id="ARBA00022781"/>
    </source>
</evidence>
<evidence type="ECO:0000256" key="1">
    <source>
        <dbReference type="ARBA" id="ARBA00003456"/>
    </source>
</evidence>
<dbReference type="HOGENOM" id="CLU_050669_0_1_5"/>
<protein>
    <recommendedName>
        <fullName evidence="10">ATP synthase gamma chain</fullName>
    </recommendedName>
    <alternativeName>
        <fullName evidence="10">ATP synthase F1 sector gamma subunit</fullName>
    </alternativeName>
    <alternativeName>
        <fullName evidence="10">F-ATPase gamma subunit</fullName>
    </alternativeName>
</protein>
<dbReference type="GO" id="GO:0005524">
    <property type="term" value="F:ATP binding"/>
    <property type="evidence" value="ECO:0007669"/>
    <property type="project" value="UniProtKB-UniRule"/>
</dbReference>
<dbReference type="HAMAP" id="MF_00815">
    <property type="entry name" value="ATP_synth_gamma_bact"/>
    <property type="match status" value="1"/>
</dbReference>
<dbReference type="NCBIfam" id="TIGR01146">
    <property type="entry name" value="ATPsyn_F1gamma"/>
    <property type="match status" value="1"/>
</dbReference>
<dbReference type="InterPro" id="IPR023632">
    <property type="entry name" value="ATP_synth_F1_gsu_CS"/>
</dbReference>
<dbReference type="EMBL" id="CP006745">
    <property type="protein sequence ID" value="AHC73606.1"/>
    <property type="molecule type" value="Genomic_DNA"/>
</dbReference>
<keyword evidence="9 10" id="KW-0066">ATP synthesis</keyword>
<comment type="function">
    <text evidence="1 10">Produces ATP from ADP in the presence of a proton gradient across the membrane. The gamma chain is believed to be important in regulating ATPase activity and the flow of protons through the CF(0) complex.</text>
</comment>
<proteinExistence type="inferred from homology"/>
<keyword evidence="10" id="KW-1003">Cell membrane</keyword>
<dbReference type="GO" id="GO:0005886">
    <property type="term" value="C:plasma membrane"/>
    <property type="evidence" value="ECO:0007669"/>
    <property type="project" value="UniProtKB-SubCell"/>
</dbReference>
<dbReference type="AlphaFoldDB" id="V9TSN3"/>
<dbReference type="SUPFAM" id="SSF52943">
    <property type="entry name" value="ATP synthase (F1-ATPase), gamma subunit"/>
    <property type="match status" value="1"/>
</dbReference>
<dbReference type="GO" id="GO:0042777">
    <property type="term" value="P:proton motive force-driven plasma membrane ATP synthesis"/>
    <property type="evidence" value="ECO:0007669"/>
    <property type="project" value="UniProtKB-UniRule"/>
</dbReference>
<dbReference type="eggNOG" id="COG0224">
    <property type="taxonomic scope" value="Bacteria"/>
</dbReference>
<evidence type="ECO:0000256" key="6">
    <source>
        <dbReference type="ARBA" id="ARBA00023065"/>
    </source>
</evidence>
<dbReference type="PANTHER" id="PTHR11693:SF22">
    <property type="entry name" value="ATP SYNTHASE SUBUNIT GAMMA, MITOCHONDRIAL"/>
    <property type="match status" value="1"/>
</dbReference>
<dbReference type="STRING" id="1401328.P856_385"/>
<dbReference type="OrthoDB" id="9812769at2"/>
<dbReference type="PANTHER" id="PTHR11693">
    <property type="entry name" value="ATP SYNTHASE GAMMA CHAIN"/>
    <property type="match status" value="1"/>
</dbReference>
<keyword evidence="8 10" id="KW-0139">CF(1)</keyword>
<evidence type="ECO:0000313" key="12">
    <source>
        <dbReference type="Proteomes" id="UP000018700"/>
    </source>
</evidence>
<gene>
    <name evidence="10 11" type="primary">atpG</name>
    <name evidence="11" type="ORF">P856_385</name>
</gene>